<feature type="repeat" description="PPR" evidence="3">
    <location>
        <begin position="1"/>
        <end position="28"/>
    </location>
</feature>
<organism evidence="4 5">
    <name type="scientific">Hevea brasiliensis</name>
    <name type="common">Para rubber tree</name>
    <name type="synonym">Siphonia brasiliensis</name>
    <dbReference type="NCBI Taxonomy" id="3981"/>
    <lineage>
        <taxon>Eukaryota</taxon>
        <taxon>Viridiplantae</taxon>
        <taxon>Streptophyta</taxon>
        <taxon>Embryophyta</taxon>
        <taxon>Tracheophyta</taxon>
        <taxon>Spermatophyta</taxon>
        <taxon>Magnoliopsida</taxon>
        <taxon>eudicotyledons</taxon>
        <taxon>Gunneridae</taxon>
        <taxon>Pentapetalae</taxon>
        <taxon>rosids</taxon>
        <taxon>fabids</taxon>
        <taxon>Malpighiales</taxon>
        <taxon>Euphorbiaceae</taxon>
        <taxon>Crotonoideae</taxon>
        <taxon>Micrandreae</taxon>
        <taxon>Hevea</taxon>
    </lineage>
</organism>
<comment type="similarity">
    <text evidence="1">Belongs to the PPR family. P subfamily.</text>
</comment>
<reference evidence="4 5" key="1">
    <citation type="journal article" date="2020" name="Mol. Plant">
        <title>The Chromosome-Based Rubber Tree Genome Provides New Insights into Spurge Genome Evolution and Rubber Biosynthesis.</title>
        <authorList>
            <person name="Liu J."/>
            <person name="Shi C."/>
            <person name="Shi C.C."/>
            <person name="Li W."/>
            <person name="Zhang Q.J."/>
            <person name="Zhang Y."/>
            <person name="Li K."/>
            <person name="Lu H.F."/>
            <person name="Shi C."/>
            <person name="Zhu S.T."/>
            <person name="Xiao Z.Y."/>
            <person name="Nan H."/>
            <person name="Yue Y."/>
            <person name="Zhu X.G."/>
            <person name="Wu Y."/>
            <person name="Hong X.N."/>
            <person name="Fan G.Y."/>
            <person name="Tong Y."/>
            <person name="Zhang D."/>
            <person name="Mao C.L."/>
            <person name="Liu Y.L."/>
            <person name="Hao S.J."/>
            <person name="Liu W.Q."/>
            <person name="Lv M.Q."/>
            <person name="Zhang H.B."/>
            <person name="Liu Y."/>
            <person name="Hu-Tang G.R."/>
            <person name="Wang J.P."/>
            <person name="Wang J.H."/>
            <person name="Sun Y.H."/>
            <person name="Ni S.B."/>
            <person name="Chen W.B."/>
            <person name="Zhang X.C."/>
            <person name="Jiao Y.N."/>
            <person name="Eichler E.E."/>
            <person name="Li G.H."/>
            <person name="Liu X."/>
            <person name="Gao L.Z."/>
        </authorList>
    </citation>
    <scope>NUCLEOTIDE SEQUENCE [LARGE SCALE GENOMIC DNA]</scope>
    <source>
        <strain evidence="5">cv. GT1</strain>
        <tissue evidence="4">Leaf</tissue>
    </source>
</reference>
<dbReference type="Pfam" id="PF13041">
    <property type="entry name" value="PPR_2"/>
    <property type="match status" value="1"/>
</dbReference>
<dbReference type="AlphaFoldDB" id="A0A6A6KRY8"/>
<protein>
    <recommendedName>
        <fullName evidence="6">Pentacotripeptide-repeat region of PRORP domain-containing protein</fullName>
    </recommendedName>
</protein>
<evidence type="ECO:0000313" key="4">
    <source>
        <dbReference type="EMBL" id="KAF2291770.1"/>
    </source>
</evidence>
<dbReference type="NCBIfam" id="TIGR00756">
    <property type="entry name" value="PPR"/>
    <property type="match status" value="2"/>
</dbReference>
<evidence type="ECO:0000313" key="5">
    <source>
        <dbReference type="Proteomes" id="UP000467840"/>
    </source>
</evidence>
<comment type="caution">
    <text evidence="4">The sequence shown here is derived from an EMBL/GenBank/DDBJ whole genome shotgun (WGS) entry which is preliminary data.</text>
</comment>
<dbReference type="PANTHER" id="PTHR46128:SF67">
    <property type="entry name" value="PENTACOTRIPEPTIDE-REPEAT REGION OF PRORP DOMAIN-CONTAINING PROTEIN"/>
    <property type="match status" value="1"/>
</dbReference>
<dbReference type="InterPro" id="IPR011990">
    <property type="entry name" value="TPR-like_helical_dom_sf"/>
</dbReference>
<dbReference type="Proteomes" id="UP000467840">
    <property type="component" value="Chromosome 2"/>
</dbReference>
<accession>A0A6A6KRY8</accession>
<evidence type="ECO:0000256" key="2">
    <source>
        <dbReference type="ARBA" id="ARBA00022737"/>
    </source>
</evidence>
<evidence type="ECO:0008006" key="6">
    <source>
        <dbReference type="Google" id="ProtNLM"/>
    </source>
</evidence>
<dbReference type="Pfam" id="PF01535">
    <property type="entry name" value="PPR"/>
    <property type="match status" value="1"/>
</dbReference>
<sequence length="243" mass="27988">MVVGLCKVNKVDISLSYLREMRSNGVVPSAECYEELIKLLCSNEQYEMAVNLIIDLEIAGRHVTSFIGNVLLLHSLRSGKLYDAWVRVREMQDVISPILLVLGQLTGIFSRRVQLIEEINNLEEVIEQCFPLDLFTYNILLRRLSISKMDDALELFDRLCQKGYEPNQWTYDILVHGLFKHGRKDEARKWVDEMFRKGFDPTHCTYQLLNVLLFYCDTFGSTMFALCLAVAYPNSCLSAMVPL</sequence>
<gene>
    <name evidence="4" type="ORF">GH714_035538</name>
</gene>
<evidence type="ECO:0000256" key="3">
    <source>
        <dbReference type="PROSITE-ProRule" id="PRU00708"/>
    </source>
</evidence>
<proteinExistence type="inferred from homology"/>
<dbReference type="Gene3D" id="1.25.40.10">
    <property type="entry name" value="Tetratricopeptide repeat domain"/>
    <property type="match status" value="2"/>
</dbReference>
<keyword evidence="2" id="KW-0677">Repeat</keyword>
<evidence type="ECO:0000256" key="1">
    <source>
        <dbReference type="ARBA" id="ARBA00007626"/>
    </source>
</evidence>
<keyword evidence="5" id="KW-1185">Reference proteome</keyword>
<dbReference type="InterPro" id="IPR002885">
    <property type="entry name" value="PPR_rpt"/>
</dbReference>
<dbReference type="InterPro" id="IPR050872">
    <property type="entry name" value="PPR_P_subfamily"/>
</dbReference>
<name>A0A6A6KRY8_HEVBR</name>
<dbReference type="PANTHER" id="PTHR46128">
    <property type="entry name" value="MITOCHONDRIAL GROUP I INTRON SPLICING FACTOR CCM1"/>
    <property type="match status" value="1"/>
</dbReference>
<dbReference type="PROSITE" id="PS51375">
    <property type="entry name" value="PPR"/>
    <property type="match status" value="3"/>
</dbReference>
<dbReference type="EMBL" id="JAAGAX010000015">
    <property type="protein sequence ID" value="KAF2291770.1"/>
    <property type="molecule type" value="Genomic_DNA"/>
</dbReference>
<feature type="repeat" description="PPR" evidence="3">
    <location>
        <begin position="133"/>
        <end position="166"/>
    </location>
</feature>
<feature type="repeat" description="PPR" evidence="3">
    <location>
        <begin position="167"/>
        <end position="201"/>
    </location>
</feature>